<dbReference type="Ensembl" id="ENSNMLT00000020444.1">
    <property type="protein sequence ID" value="ENSNMLP00000018195.1"/>
    <property type="gene ID" value="ENSNMLG00000011972.1"/>
</dbReference>
<proteinExistence type="predicted"/>
<evidence type="ECO:0000313" key="8">
    <source>
        <dbReference type="Proteomes" id="UP000694523"/>
    </source>
</evidence>
<dbReference type="InterPro" id="IPR026521">
    <property type="entry name" value="THAP2"/>
</dbReference>
<evidence type="ECO:0000259" key="6">
    <source>
        <dbReference type="PROSITE" id="PS50950"/>
    </source>
</evidence>
<reference evidence="7" key="2">
    <citation type="submission" date="2025-09" db="UniProtKB">
        <authorList>
            <consortium name="Ensembl"/>
        </authorList>
    </citation>
    <scope>IDENTIFICATION</scope>
</reference>
<evidence type="ECO:0000256" key="2">
    <source>
        <dbReference type="ARBA" id="ARBA00022771"/>
    </source>
</evidence>
<name>A0A8C6T966_9GOBI</name>
<evidence type="ECO:0000313" key="7">
    <source>
        <dbReference type="Ensembl" id="ENSNMLP00000018195.1"/>
    </source>
</evidence>
<accession>A0A8C6T966</accession>
<dbReference type="Pfam" id="PF05485">
    <property type="entry name" value="THAP"/>
    <property type="match status" value="1"/>
</dbReference>
<dbReference type="GO" id="GO:0008270">
    <property type="term" value="F:zinc ion binding"/>
    <property type="evidence" value="ECO:0007669"/>
    <property type="project" value="UniProtKB-KW"/>
</dbReference>
<evidence type="ECO:0000256" key="5">
    <source>
        <dbReference type="PROSITE-ProRule" id="PRU00309"/>
    </source>
</evidence>
<organism evidence="7 8">
    <name type="scientific">Neogobius melanostomus</name>
    <name type="common">round goby</name>
    <dbReference type="NCBI Taxonomy" id="47308"/>
    <lineage>
        <taxon>Eukaryota</taxon>
        <taxon>Metazoa</taxon>
        <taxon>Chordata</taxon>
        <taxon>Craniata</taxon>
        <taxon>Vertebrata</taxon>
        <taxon>Euteleostomi</taxon>
        <taxon>Actinopterygii</taxon>
        <taxon>Neopterygii</taxon>
        <taxon>Teleostei</taxon>
        <taxon>Neoteleostei</taxon>
        <taxon>Acanthomorphata</taxon>
        <taxon>Gobiaria</taxon>
        <taxon>Gobiiformes</taxon>
        <taxon>Gobioidei</taxon>
        <taxon>Gobiidae</taxon>
        <taxon>Benthophilinae</taxon>
        <taxon>Neogobiini</taxon>
        <taxon>Neogobius</taxon>
    </lineage>
</organism>
<keyword evidence="4 5" id="KW-0238">DNA-binding</keyword>
<keyword evidence="3" id="KW-0862">Zinc</keyword>
<keyword evidence="1" id="KW-0479">Metal-binding</keyword>
<feature type="domain" description="THAP-type" evidence="6">
    <location>
        <begin position="1"/>
        <end position="42"/>
    </location>
</feature>
<dbReference type="GO" id="GO:0003677">
    <property type="term" value="F:DNA binding"/>
    <property type="evidence" value="ECO:0007669"/>
    <property type="project" value="UniProtKB-UniRule"/>
</dbReference>
<protein>
    <recommendedName>
        <fullName evidence="6">THAP-type domain-containing protein</fullName>
    </recommendedName>
</protein>
<dbReference type="AlphaFoldDB" id="A0A8C6T966"/>
<dbReference type="PANTHER" id="PTHR47696">
    <property type="entry name" value="THAP DOMAIN-CONTAINING PROTEIN 2"/>
    <property type="match status" value="1"/>
</dbReference>
<evidence type="ECO:0000256" key="3">
    <source>
        <dbReference type="ARBA" id="ARBA00022833"/>
    </source>
</evidence>
<dbReference type="Proteomes" id="UP000694523">
    <property type="component" value="Unplaced"/>
</dbReference>
<keyword evidence="2 5" id="KW-0863">Zinc-finger</keyword>
<dbReference type="InterPro" id="IPR006612">
    <property type="entry name" value="THAP_Znf"/>
</dbReference>
<dbReference type="PANTHER" id="PTHR47696:SF1">
    <property type="entry name" value="THAP DOMAIN-CONTAINING PROTEIN 2"/>
    <property type="match status" value="1"/>
</dbReference>
<evidence type="ECO:0000256" key="1">
    <source>
        <dbReference type="ARBA" id="ARBA00022723"/>
    </source>
</evidence>
<dbReference type="SUPFAM" id="SSF57716">
    <property type="entry name" value="Glucocorticoid receptor-like (DNA-binding domain)"/>
    <property type="match status" value="1"/>
</dbReference>
<reference evidence="7" key="1">
    <citation type="submission" date="2025-08" db="UniProtKB">
        <authorList>
            <consortium name="Ensembl"/>
        </authorList>
    </citation>
    <scope>IDENTIFICATION</scope>
</reference>
<keyword evidence="8" id="KW-1185">Reference proteome</keyword>
<sequence length="117" mass="13276">MRREDWAPSRFSVLCIRHFDEQHLDRTGKSVTLKEDAVPTIFTSPAEGDDVREQSTIQVRTLQNVKNLEVDISIYQSIYLGILQYRLSADLAPIKADISGTERDRDVTALGRVKSGR</sequence>
<dbReference type="PROSITE" id="PS50950">
    <property type="entry name" value="ZF_THAP"/>
    <property type="match status" value="1"/>
</dbReference>
<evidence type="ECO:0000256" key="4">
    <source>
        <dbReference type="ARBA" id="ARBA00023125"/>
    </source>
</evidence>